<dbReference type="Gene3D" id="3.10.20.310">
    <property type="entry name" value="membrane protein fhac"/>
    <property type="match status" value="5"/>
</dbReference>
<dbReference type="Pfam" id="PF07244">
    <property type="entry name" value="POTRA"/>
    <property type="match status" value="4"/>
</dbReference>
<evidence type="ECO:0000256" key="2">
    <source>
        <dbReference type="ARBA" id="ARBA00022452"/>
    </source>
</evidence>
<dbReference type="InterPro" id="IPR023707">
    <property type="entry name" value="OM_assembly_BamA"/>
</dbReference>
<feature type="domain" description="POTRA" evidence="10">
    <location>
        <begin position="32"/>
        <end position="99"/>
    </location>
</feature>
<feature type="signal peptide" evidence="8">
    <location>
        <begin position="1"/>
        <end position="28"/>
    </location>
</feature>
<keyword evidence="6 8" id="KW-0472">Membrane</keyword>
<keyword evidence="2 8" id="KW-1134">Transmembrane beta strand</keyword>
<dbReference type="RefSeq" id="WP_105749167.1">
    <property type="nucleotide sequence ID" value="NZ_PVLQ01000064.1"/>
</dbReference>
<dbReference type="EMBL" id="PVLQ01000064">
    <property type="protein sequence ID" value="PRD64448.1"/>
    <property type="molecule type" value="Genomic_DNA"/>
</dbReference>
<dbReference type="OrthoDB" id="9803054at2"/>
<comment type="caution">
    <text evidence="11">The sequence shown here is derived from an EMBL/GenBank/DDBJ whole genome shotgun (WGS) entry which is preliminary data.</text>
</comment>
<gene>
    <name evidence="8 11" type="primary">bamA</name>
    <name evidence="11" type="ORF">C6P64_13965</name>
</gene>
<accession>A0A2S9K1W3</accession>
<evidence type="ECO:0000256" key="7">
    <source>
        <dbReference type="ARBA" id="ARBA00023237"/>
    </source>
</evidence>
<dbReference type="Pfam" id="PF01103">
    <property type="entry name" value="Omp85"/>
    <property type="match status" value="1"/>
</dbReference>
<dbReference type="GO" id="GO:0009279">
    <property type="term" value="C:cell outer membrane"/>
    <property type="evidence" value="ECO:0007669"/>
    <property type="project" value="UniProtKB-SubCell"/>
</dbReference>
<keyword evidence="5 8" id="KW-0677">Repeat</keyword>
<dbReference type="PROSITE" id="PS51779">
    <property type="entry name" value="POTRA"/>
    <property type="match status" value="4"/>
</dbReference>
<evidence type="ECO:0000256" key="3">
    <source>
        <dbReference type="ARBA" id="ARBA00022692"/>
    </source>
</evidence>
<dbReference type="Gene3D" id="2.40.160.50">
    <property type="entry name" value="membrane protein fhac: a member of the omp85/tpsb transporter family"/>
    <property type="match status" value="1"/>
</dbReference>
<keyword evidence="12" id="KW-1185">Reference proteome</keyword>
<evidence type="ECO:0000256" key="1">
    <source>
        <dbReference type="ARBA" id="ARBA00004370"/>
    </source>
</evidence>
<dbReference type="PANTHER" id="PTHR12815">
    <property type="entry name" value="SORTING AND ASSEMBLY MACHINERY SAMM50 PROTEIN FAMILY MEMBER"/>
    <property type="match status" value="1"/>
</dbReference>
<feature type="domain" description="POTRA" evidence="10">
    <location>
        <begin position="355"/>
        <end position="429"/>
    </location>
</feature>
<evidence type="ECO:0000256" key="4">
    <source>
        <dbReference type="ARBA" id="ARBA00022729"/>
    </source>
</evidence>
<evidence type="ECO:0000256" key="9">
    <source>
        <dbReference type="NCBIfam" id="TIGR03303"/>
    </source>
</evidence>
<feature type="domain" description="POTRA" evidence="10">
    <location>
        <begin position="274"/>
        <end position="350"/>
    </location>
</feature>
<dbReference type="PANTHER" id="PTHR12815:SF23">
    <property type="entry name" value="OUTER MEMBRANE PROTEIN ASSEMBLY FACTOR BAMA"/>
    <property type="match status" value="1"/>
</dbReference>
<dbReference type="Proteomes" id="UP000238589">
    <property type="component" value="Unassembled WGS sequence"/>
</dbReference>
<feature type="chain" id="PRO_5015789760" description="Outer membrane protein assembly factor BamA" evidence="8">
    <location>
        <begin position="29"/>
        <end position="775"/>
    </location>
</feature>
<dbReference type="NCBIfam" id="TIGR03303">
    <property type="entry name" value="OM_YaeT"/>
    <property type="match status" value="1"/>
</dbReference>
<dbReference type="GO" id="GO:0051205">
    <property type="term" value="P:protein insertion into membrane"/>
    <property type="evidence" value="ECO:0007669"/>
    <property type="project" value="UniProtKB-UniRule"/>
</dbReference>
<feature type="domain" description="POTRA" evidence="10">
    <location>
        <begin position="183"/>
        <end position="271"/>
    </location>
</feature>
<protein>
    <recommendedName>
        <fullName evidence="8 9">Outer membrane protein assembly factor BamA</fullName>
    </recommendedName>
</protein>
<evidence type="ECO:0000313" key="11">
    <source>
        <dbReference type="EMBL" id="PRD64448.1"/>
    </source>
</evidence>
<comment type="function">
    <text evidence="8">Part of the outer membrane protein assembly complex, which is involved in assembly and insertion of beta-barrel proteins into the outer membrane.</text>
</comment>
<name>A0A2S9K1W3_9BURK</name>
<dbReference type="FunFam" id="3.10.20.310:FF:000002">
    <property type="entry name" value="Outer membrane protein assembly factor BamA"/>
    <property type="match status" value="1"/>
</dbReference>
<dbReference type="HAMAP" id="MF_01430">
    <property type="entry name" value="OM_assembly_BamA"/>
    <property type="match status" value="1"/>
</dbReference>
<dbReference type="AlphaFoldDB" id="A0A2S9K1W3"/>
<organism evidence="11 12">
    <name type="scientific">Malikia granosa</name>
    <dbReference type="NCBI Taxonomy" id="263067"/>
    <lineage>
        <taxon>Bacteria</taxon>
        <taxon>Pseudomonadati</taxon>
        <taxon>Pseudomonadota</taxon>
        <taxon>Betaproteobacteria</taxon>
        <taxon>Burkholderiales</taxon>
        <taxon>Comamonadaceae</taxon>
        <taxon>Malikia</taxon>
    </lineage>
</organism>
<dbReference type="InterPro" id="IPR039910">
    <property type="entry name" value="D15-like"/>
</dbReference>
<dbReference type="InterPro" id="IPR034746">
    <property type="entry name" value="POTRA"/>
</dbReference>
<evidence type="ECO:0000256" key="6">
    <source>
        <dbReference type="ARBA" id="ARBA00023136"/>
    </source>
</evidence>
<dbReference type="InterPro" id="IPR010827">
    <property type="entry name" value="BamA/TamA_POTRA"/>
</dbReference>
<keyword evidence="3 8" id="KW-0812">Transmembrane</keyword>
<sequence precursor="true">MKNSLFRMRSVAMGALASTLLAALPAWAVAPFQLRDIRLEGLQRVEPGTVFASLPFRVGDQYSDDKGTAAIRALFGLGLFSDVRLQVNGDELVVIVEERPTVAEVGFTGVKEFDAEVLKKALRDIGLADGRPFDRALADRAEQELKRQYLTRSLYGAQVTATATPIERNRVNVNFNVVEGDVAKIKEIRIVGNKAFSESTLRGLFDLDTGGWLSWYTKSDRYSRSKLNADLETLRSYYLSRGYLEFRIDSTQVAIAPDKDAMSITINLTEGQRYVVSSVELEGDYLGKQDEFKSLVAIKAGQPYNAEDVAQTTKAFTEYFGGFGYAFARVEAKPQIDRASNRVTLVLSAQPSRRAYVRRISVEGNNRTRDEVIRREFRQLESAWYDSDRIKLSRDRVDRLGFFTQVAVDTVEVPDAPDQVDLVVSVMEKPTGNLTLGAGFSQAEKLSLIAGIQQENLFGSGNYLGLNINTSKYNRQLSLSTTDPYFTPEGISRTFDLYYRTSQPLDTQEGNYKLTTPGIAMRFGVPFSETDTVYFGAGIEQTKIDPGTGMPSAYNEYIRNFGDSPTSVPLTVGWGRDTRDSALVPTMGRLQRVNGELGVAGDTRYAKANYQFQQYIPLNKKFTLAFNAEAGWGEGLSGKPFPMFKNFYGGGLGSVRGFEQGTLGGKSCILDATGKCNGTFANIGGAKKMVLNTEVVAPFPGAGNDRTLRMYGFFDIGNVYGEDESVDFTNLRASTGVGISWISPIGPLRIAYARPVRKQDGDKTQSIQFQIGTSF</sequence>
<dbReference type="InterPro" id="IPR000184">
    <property type="entry name" value="Bac_surfAg_D15"/>
</dbReference>
<proteinExistence type="inferred from homology"/>
<evidence type="ECO:0000256" key="8">
    <source>
        <dbReference type="HAMAP-Rule" id="MF_01430"/>
    </source>
</evidence>
<dbReference type="GO" id="GO:0043165">
    <property type="term" value="P:Gram-negative-bacterium-type cell outer membrane assembly"/>
    <property type="evidence" value="ECO:0007669"/>
    <property type="project" value="UniProtKB-UniRule"/>
</dbReference>
<keyword evidence="7 8" id="KW-0998">Cell outer membrane</keyword>
<dbReference type="PIRSF" id="PIRSF006076">
    <property type="entry name" value="OM_assembly_OMP85"/>
    <property type="match status" value="1"/>
</dbReference>
<comment type="subunit">
    <text evidence="8">Part of the Bam complex.</text>
</comment>
<evidence type="ECO:0000259" key="10">
    <source>
        <dbReference type="PROSITE" id="PS51779"/>
    </source>
</evidence>
<comment type="similarity">
    <text evidence="8">Belongs to the BamA family.</text>
</comment>
<comment type="subcellular location">
    <subcellularLocation>
        <location evidence="8">Cell outer membrane</location>
    </subcellularLocation>
    <subcellularLocation>
        <location evidence="1">Membrane</location>
    </subcellularLocation>
</comment>
<keyword evidence="4 8" id="KW-0732">Signal</keyword>
<evidence type="ECO:0000256" key="5">
    <source>
        <dbReference type="ARBA" id="ARBA00022737"/>
    </source>
</evidence>
<evidence type="ECO:0000313" key="12">
    <source>
        <dbReference type="Proteomes" id="UP000238589"/>
    </source>
</evidence>
<reference evidence="11 12" key="1">
    <citation type="submission" date="2018-03" db="EMBL/GenBank/DDBJ databases">
        <title>Comparative genomics illustrates the genes involved in a hyperalkaliphilic mechanisms of Serpentinomonas isolated from highly-alkaline calcium-rich serpentinized springs.</title>
        <authorList>
            <person name="Suzuki S."/>
            <person name="Ishii S."/>
            <person name="Walworth N."/>
            <person name="Bird L."/>
            <person name="Kuenen J.G."/>
            <person name="Nealson K.H."/>
        </authorList>
    </citation>
    <scope>NUCLEOTIDE SEQUENCE [LARGE SCALE GENOMIC DNA]</scope>
    <source>
        <strain evidence="11 12">P1</strain>
    </source>
</reference>